<dbReference type="AlphaFoldDB" id="A0AAN6ZBL9"/>
<proteinExistence type="predicted"/>
<dbReference type="EMBL" id="MU853424">
    <property type="protein sequence ID" value="KAK4131469.1"/>
    <property type="molecule type" value="Genomic_DNA"/>
</dbReference>
<feature type="compositionally biased region" description="Low complexity" evidence="1">
    <location>
        <begin position="29"/>
        <end position="41"/>
    </location>
</feature>
<comment type="caution">
    <text evidence="2">The sequence shown here is derived from an EMBL/GenBank/DDBJ whole genome shotgun (WGS) entry which is preliminary data.</text>
</comment>
<reference evidence="2" key="2">
    <citation type="submission" date="2023-05" db="EMBL/GenBank/DDBJ databases">
        <authorList>
            <consortium name="Lawrence Berkeley National Laboratory"/>
            <person name="Steindorff A."/>
            <person name="Hensen N."/>
            <person name="Bonometti L."/>
            <person name="Westerberg I."/>
            <person name="Brannstrom I.O."/>
            <person name="Guillou S."/>
            <person name="Cros-Aarteil S."/>
            <person name="Calhoun S."/>
            <person name="Haridas S."/>
            <person name="Kuo A."/>
            <person name="Mondo S."/>
            <person name="Pangilinan J."/>
            <person name="Riley R."/>
            <person name="Labutti K."/>
            <person name="Andreopoulos B."/>
            <person name="Lipzen A."/>
            <person name="Chen C."/>
            <person name="Yanf M."/>
            <person name="Daum C."/>
            <person name="Ng V."/>
            <person name="Clum A."/>
            <person name="Ohm R."/>
            <person name="Martin F."/>
            <person name="Silar P."/>
            <person name="Natvig D."/>
            <person name="Lalanne C."/>
            <person name="Gautier V."/>
            <person name="Ament-Velasquez S.L."/>
            <person name="Kruys A."/>
            <person name="Hutchinson M.I."/>
            <person name="Powell A.J."/>
            <person name="Barry K."/>
            <person name="Miller A.N."/>
            <person name="Grigoriev I.V."/>
            <person name="Debuchy R."/>
            <person name="Gladieux P."/>
            <person name="Thoren M.H."/>
            <person name="Johannesson H."/>
        </authorList>
    </citation>
    <scope>NUCLEOTIDE SEQUENCE</scope>
    <source>
        <strain evidence="2">CBS 123565</strain>
    </source>
</reference>
<evidence type="ECO:0000313" key="2">
    <source>
        <dbReference type="EMBL" id="KAK4131469.1"/>
    </source>
</evidence>
<name>A0AAN6ZBL9_9PEZI</name>
<evidence type="ECO:0000313" key="3">
    <source>
        <dbReference type="Proteomes" id="UP001304895"/>
    </source>
</evidence>
<feature type="compositionally biased region" description="Pro residues" evidence="1">
    <location>
        <begin position="14"/>
        <end position="28"/>
    </location>
</feature>
<keyword evidence="3" id="KW-1185">Reference proteome</keyword>
<feature type="region of interest" description="Disordered" evidence="1">
    <location>
        <begin position="1"/>
        <end position="45"/>
    </location>
</feature>
<accession>A0AAN6ZBL9</accession>
<feature type="region of interest" description="Disordered" evidence="1">
    <location>
        <begin position="57"/>
        <end position="150"/>
    </location>
</feature>
<gene>
    <name evidence="2" type="ORF">BT67DRAFT_156306</name>
</gene>
<evidence type="ECO:0000256" key="1">
    <source>
        <dbReference type="SAM" id="MobiDB-lite"/>
    </source>
</evidence>
<dbReference type="Proteomes" id="UP001304895">
    <property type="component" value="Unassembled WGS sequence"/>
</dbReference>
<sequence>MTSGTCLGCTAQLNPPPSPPPPPPPPPQQASQSSTTSHTHPLCLSKPLRQPAIACQQTCIPPQPPKPTPFLSRRLSAPSHPAGHSLKRPKIFDARPRRFPPSPKSKRLDGKPPSIRAAGSKIRRRTPPTCCPIRPRVRMPAYLPDRSTER</sequence>
<organism evidence="2 3">
    <name type="scientific">Trichocladium antarcticum</name>
    <dbReference type="NCBI Taxonomy" id="1450529"/>
    <lineage>
        <taxon>Eukaryota</taxon>
        <taxon>Fungi</taxon>
        <taxon>Dikarya</taxon>
        <taxon>Ascomycota</taxon>
        <taxon>Pezizomycotina</taxon>
        <taxon>Sordariomycetes</taxon>
        <taxon>Sordariomycetidae</taxon>
        <taxon>Sordariales</taxon>
        <taxon>Chaetomiaceae</taxon>
        <taxon>Trichocladium</taxon>
    </lineage>
</organism>
<protein>
    <submittedName>
        <fullName evidence="2">Uncharacterized protein</fullName>
    </submittedName>
</protein>
<reference evidence="2" key="1">
    <citation type="journal article" date="2023" name="Mol. Phylogenet. Evol.">
        <title>Genome-scale phylogeny and comparative genomics of the fungal order Sordariales.</title>
        <authorList>
            <person name="Hensen N."/>
            <person name="Bonometti L."/>
            <person name="Westerberg I."/>
            <person name="Brannstrom I.O."/>
            <person name="Guillou S."/>
            <person name="Cros-Aarteil S."/>
            <person name="Calhoun S."/>
            <person name="Haridas S."/>
            <person name="Kuo A."/>
            <person name="Mondo S."/>
            <person name="Pangilinan J."/>
            <person name="Riley R."/>
            <person name="LaButti K."/>
            <person name="Andreopoulos B."/>
            <person name="Lipzen A."/>
            <person name="Chen C."/>
            <person name="Yan M."/>
            <person name="Daum C."/>
            <person name="Ng V."/>
            <person name="Clum A."/>
            <person name="Steindorff A."/>
            <person name="Ohm R.A."/>
            <person name="Martin F."/>
            <person name="Silar P."/>
            <person name="Natvig D.O."/>
            <person name="Lalanne C."/>
            <person name="Gautier V."/>
            <person name="Ament-Velasquez S.L."/>
            <person name="Kruys A."/>
            <person name="Hutchinson M.I."/>
            <person name="Powell A.J."/>
            <person name="Barry K."/>
            <person name="Miller A.N."/>
            <person name="Grigoriev I.V."/>
            <person name="Debuchy R."/>
            <person name="Gladieux P."/>
            <person name="Hiltunen Thoren M."/>
            <person name="Johannesson H."/>
        </authorList>
    </citation>
    <scope>NUCLEOTIDE SEQUENCE</scope>
    <source>
        <strain evidence="2">CBS 123565</strain>
    </source>
</reference>